<accession>A0A3L6RR81</accession>
<dbReference type="InterPro" id="IPR044974">
    <property type="entry name" value="Disease_R_plants"/>
</dbReference>
<feature type="domain" description="NB-ARC" evidence="1">
    <location>
        <begin position="235"/>
        <end position="414"/>
    </location>
</feature>
<sequence length="440" mass="50999">MKLGTVISVCGDGQRKSRLVKTLYNRIWLHSGNLEGGVKFGNLKWVPVVGGQHEELNLLDLSRRMALPLDYWGFYDGDLDHLLSIFSGAFEHLNEVPVQDVIREDVMTKEIREYLNDNSNSLVVIHGLRSTKDWDVIKSNFLLPEIRSHCCFVIVTDDEDVARYCVDGNEERLVRVMMTSHGDDGVIMTSDGRSQGRMLPYKREAAIGQMTSIYDRYDRYHHTSNQRQRNHDMRINMLMSRETDTQRVLSVFGMAGVGKSAMVEWSYGQKILHPVHRRFNEYCWVEIPHPFSLEELSWRLLQQLHWDNAELMEAAMVSIIDERRDIIQVCKMRLKLSMGCLLVLDGVRSTEDWNAINAVFCLSQPTIYQNYTYTIVITDDRSVATHCVNHNADKVFNVWGLEADDALRLFHRKTYDLLHLYYRALGGDFDLKDLKNLGWE</sequence>
<evidence type="ECO:0000313" key="3">
    <source>
        <dbReference type="Proteomes" id="UP000275267"/>
    </source>
</evidence>
<reference evidence="3" key="1">
    <citation type="journal article" date="2019" name="Nat. Commun.">
        <title>The genome of broomcorn millet.</title>
        <authorList>
            <person name="Zou C."/>
            <person name="Miki D."/>
            <person name="Li D."/>
            <person name="Tang Q."/>
            <person name="Xiao L."/>
            <person name="Rajput S."/>
            <person name="Deng P."/>
            <person name="Jia W."/>
            <person name="Huang R."/>
            <person name="Zhang M."/>
            <person name="Sun Y."/>
            <person name="Hu J."/>
            <person name="Fu X."/>
            <person name="Schnable P.S."/>
            <person name="Li F."/>
            <person name="Zhang H."/>
            <person name="Feng B."/>
            <person name="Zhu X."/>
            <person name="Liu R."/>
            <person name="Schnable J.C."/>
            <person name="Zhu J.-K."/>
            <person name="Zhang H."/>
        </authorList>
    </citation>
    <scope>NUCLEOTIDE SEQUENCE [LARGE SCALE GENOMIC DNA]</scope>
</reference>
<gene>
    <name evidence="2" type="ORF">C2845_PM11G07820</name>
</gene>
<dbReference type="PANTHER" id="PTHR23155:SF1135">
    <property type="entry name" value="OS08G0246300 PROTEIN"/>
    <property type="match status" value="1"/>
</dbReference>
<name>A0A3L6RR81_PANMI</name>
<dbReference type="STRING" id="4540.A0A3L6RR81"/>
<comment type="caution">
    <text evidence="2">The sequence shown here is derived from an EMBL/GenBank/DDBJ whole genome shotgun (WGS) entry which is preliminary data.</text>
</comment>
<keyword evidence="3" id="KW-1185">Reference proteome</keyword>
<organism evidence="2 3">
    <name type="scientific">Panicum miliaceum</name>
    <name type="common">Proso millet</name>
    <name type="synonym">Broomcorn millet</name>
    <dbReference type="NCBI Taxonomy" id="4540"/>
    <lineage>
        <taxon>Eukaryota</taxon>
        <taxon>Viridiplantae</taxon>
        <taxon>Streptophyta</taxon>
        <taxon>Embryophyta</taxon>
        <taxon>Tracheophyta</taxon>
        <taxon>Spermatophyta</taxon>
        <taxon>Magnoliopsida</taxon>
        <taxon>Liliopsida</taxon>
        <taxon>Poales</taxon>
        <taxon>Poaceae</taxon>
        <taxon>PACMAD clade</taxon>
        <taxon>Panicoideae</taxon>
        <taxon>Panicodae</taxon>
        <taxon>Paniceae</taxon>
        <taxon>Panicinae</taxon>
        <taxon>Panicum</taxon>
        <taxon>Panicum sect. Panicum</taxon>
    </lineage>
</organism>
<dbReference type="Gene3D" id="3.40.50.300">
    <property type="entry name" value="P-loop containing nucleotide triphosphate hydrolases"/>
    <property type="match status" value="1"/>
</dbReference>
<dbReference type="Proteomes" id="UP000275267">
    <property type="component" value="Unassembled WGS sequence"/>
</dbReference>
<proteinExistence type="predicted"/>
<evidence type="ECO:0000313" key="2">
    <source>
        <dbReference type="EMBL" id="RLN07643.1"/>
    </source>
</evidence>
<evidence type="ECO:0000259" key="1">
    <source>
        <dbReference type="Pfam" id="PF00931"/>
    </source>
</evidence>
<dbReference type="EMBL" id="PQIB02000007">
    <property type="protein sequence ID" value="RLN07643.1"/>
    <property type="molecule type" value="Genomic_DNA"/>
</dbReference>
<dbReference type="GO" id="GO:0043531">
    <property type="term" value="F:ADP binding"/>
    <property type="evidence" value="ECO:0007669"/>
    <property type="project" value="InterPro"/>
</dbReference>
<protein>
    <submittedName>
        <fullName evidence="2">Disease resistance RPP13-like protein 4</fullName>
    </submittedName>
</protein>
<dbReference type="SUPFAM" id="SSF52540">
    <property type="entry name" value="P-loop containing nucleoside triphosphate hydrolases"/>
    <property type="match status" value="1"/>
</dbReference>
<dbReference type="Pfam" id="PF00931">
    <property type="entry name" value="NB-ARC"/>
    <property type="match status" value="1"/>
</dbReference>
<dbReference type="PANTHER" id="PTHR23155">
    <property type="entry name" value="DISEASE RESISTANCE PROTEIN RP"/>
    <property type="match status" value="1"/>
</dbReference>
<dbReference type="OrthoDB" id="10487263at2759"/>
<dbReference type="GO" id="GO:0098542">
    <property type="term" value="P:defense response to other organism"/>
    <property type="evidence" value="ECO:0007669"/>
    <property type="project" value="TreeGrafter"/>
</dbReference>
<dbReference type="AlphaFoldDB" id="A0A3L6RR81"/>
<dbReference type="InterPro" id="IPR002182">
    <property type="entry name" value="NB-ARC"/>
</dbReference>
<dbReference type="InterPro" id="IPR027417">
    <property type="entry name" value="P-loop_NTPase"/>
</dbReference>